<keyword evidence="1" id="KW-0812">Transmembrane</keyword>
<sequence length="220" mass="23729">MATGNAPQKSGGSAVPKVLLGCLVAIILMVVIACGVGYYIMSNIKSLGVGLFASVVTQAIDESELPEDQKIGMKEQIDRIASGYKSGEISDEQLGKIFENIGESPVISAIPVIVVESTYLKNSGLSEEEKADAKKQLDRAAHGLFDKTITMDNLDPAMEKIAERGPEGNWEIKSNVSDDELKEFVAETKKICDEHGIPDEEFQVDIVAELKKSIDDALAQ</sequence>
<keyword evidence="1" id="KW-1133">Transmembrane helix</keyword>
<evidence type="ECO:0000313" key="2">
    <source>
        <dbReference type="EMBL" id="MCC9627010.1"/>
    </source>
</evidence>
<dbReference type="AlphaFoldDB" id="A0A9X1SDS6"/>
<feature type="transmembrane region" description="Helical" evidence="1">
    <location>
        <begin position="18"/>
        <end position="41"/>
    </location>
</feature>
<dbReference type="RefSeq" id="WP_230214646.1">
    <property type="nucleotide sequence ID" value="NZ_JAJKFT010000002.1"/>
</dbReference>
<organism evidence="2 3">
    <name type="scientific">Blastopirellula sediminis</name>
    <dbReference type="NCBI Taxonomy" id="2894196"/>
    <lineage>
        <taxon>Bacteria</taxon>
        <taxon>Pseudomonadati</taxon>
        <taxon>Planctomycetota</taxon>
        <taxon>Planctomycetia</taxon>
        <taxon>Pirellulales</taxon>
        <taxon>Pirellulaceae</taxon>
        <taxon>Blastopirellula</taxon>
    </lineage>
</organism>
<gene>
    <name evidence="2" type="ORF">LOC68_01195</name>
</gene>
<accession>A0A9X1SDS6</accession>
<keyword evidence="3" id="KW-1185">Reference proteome</keyword>
<comment type="caution">
    <text evidence="2">The sequence shown here is derived from an EMBL/GenBank/DDBJ whole genome shotgun (WGS) entry which is preliminary data.</text>
</comment>
<proteinExistence type="predicted"/>
<dbReference type="EMBL" id="JAJKFT010000002">
    <property type="protein sequence ID" value="MCC9627010.1"/>
    <property type="molecule type" value="Genomic_DNA"/>
</dbReference>
<keyword evidence="1" id="KW-0472">Membrane</keyword>
<evidence type="ECO:0000313" key="3">
    <source>
        <dbReference type="Proteomes" id="UP001139103"/>
    </source>
</evidence>
<evidence type="ECO:0000256" key="1">
    <source>
        <dbReference type="SAM" id="Phobius"/>
    </source>
</evidence>
<name>A0A9X1SDS6_9BACT</name>
<dbReference type="Proteomes" id="UP001139103">
    <property type="component" value="Unassembled WGS sequence"/>
</dbReference>
<reference evidence="2" key="1">
    <citation type="submission" date="2021-11" db="EMBL/GenBank/DDBJ databases">
        <title>Genome sequence.</title>
        <authorList>
            <person name="Sun Q."/>
        </authorList>
    </citation>
    <scope>NUCLEOTIDE SEQUENCE</scope>
    <source>
        <strain evidence="2">JC732</strain>
    </source>
</reference>
<protein>
    <submittedName>
        <fullName evidence="2">Uncharacterized protein</fullName>
    </submittedName>
</protein>